<dbReference type="InterPro" id="IPR029045">
    <property type="entry name" value="ClpP/crotonase-like_dom_sf"/>
</dbReference>
<comment type="caution">
    <text evidence="2">The sequence shown here is derived from an EMBL/GenBank/DDBJ whole genome shotgun (WGS) entry which is preliminary data.</text>
</comment>
<dbReference type="SUPFAM" id="SSF50486">
    <property type="entry name" value="FMT C-terminal domain-like"/>
    <property type="match status" value="1"/>
</dbReference>
<dbReference type="InterPro" id="IPR036477">
    <property type="entry name" value="Formyl_transf_N_sf"/>
</dbReference>
<dbReference type="SUPFAM" id="SSF52096">
    <property type="entry name" value="ClpP/crotonase"/>
    <property type="match status" value="1"/>
</dbReference>
<organism evidence="2 3">
    <name type="scientific">Yinghuangia aomiensis</name>
    <dbReference type="NCBI Taxonomy" id="676205"/>
    <lineage>
        <taxon>Bacteria</taxon>
        <taxon>Bacillati</taxon>
        <taxon>Actinomycetota</taxon>
        <taxon>Actinomycetes</taxon>
        <taxon>Kitasatosporales</taxon>
        <taxon>Streptomycetaceae</taxon>
        <taxon>Yinghuangia</taxon>
    </lineage>
</organism>
<sequence length="564" mass="61315">MRILLLASAFNSLTQRVQVELRDRGHTVATEVVHADHEVRDAVGRHRPELVVAPMLKTAVPEDVWTRHTCLIVHPGPPGDRGPSSLDWAIHEDRDTWGVTVLQADGQMDAGDVWASTSFPVACVGKSDLYRGEVSDAAMDALALAVERFESGTYRPSPQKGHTVHVRPVLRQDARRIDWASGTDGILRALRAADSQPGVLDDRLPGGPWYLHGGHPEDRLRGGPGEVVATRAEAVCVATGDGAVWIPQLRRPRRSGEPASVKLPATVALGRSLPDVPEMHADPETSAARRTFADVRYEEHDDVGFVRFSFPGGAMSTAQCRRVLSAYRHACRRPTRVVVLGGGRDFFSNGIHLGVIEAASDPARESWANIQAMNDLVEAVLTTTDRLVVAALGGNAAAGGAMLAIAADDVWCRSGTVLNPHYRLMGLPGSEYWTYSLPRRVGPDRAEALMRAAEPVGVSAAQRMGLVDRIVTASPSDFGRRVTAMAAELAADPETHQRITDKKRVRARDEAAKPLVAYRDEELARMRRTFFDPGAPYHALRAAFVRKQPSRPVAPSMRAPSPTI</sequence>
<dbReference type="Pfam" id="PF00378">
    <property type="entry name" value="ECH_1"/>
    <property type="match status" value="1"/>
</dbReference>
<dbReference type="CDD" id="cd08650">
    <property type="entry name" value="FMT_core_HypX_N"/>
    <property type="match status" value="1"/>
</dbReference>
<name>A0ABP9H6W2_9ACTN</name>
<dbReference type="RefSeq" id="WP_345675737.1">
    <property type="nucleotide sequence ID" value="NZ_BAABHS010000008.1"/>
</dbReference>
<dbReference type="PIRSF" id="PIRSF006787">
    <property type="entry name" value="Hydrgn_mat_HoxX"/>
    <property type="match status" value="1"/>
</dbReference>
<dbReference type="InterPro" id="IPR011034">
    <property type="entry name" value="Formyl_transferase-like_C_sf"/>
</dbReference>
<feature type="domain" description="Formyl transferase C-terminal" evidence="1">
    <location>
        <begin position="171"/>
        <end position="254"/>
    </location>
</feature>
<dbReference type="EMBL" id="BAABHS010000008">
    <property type="protein sequence ID" value="GAA4962483.1"/>
    <property type="molecule type" value="Genomic_DNA"/>
</dbReference>
<keyword evidence="3" id="KW-1185">Reference proteome</keyword>
<reference evidence="3" key="1">
    <citation type="journal article" date="2019" name="Int. J. Syst. Evol. Microbiol.">
        <title>The Global Catalogue of Microorganisms (GCM) 10K type strain sequencing project: providing services to taxonomists for standard genome sequencing and annotation.</title>
        <authorList>
            <consortium name="The Broad Institute Genomics Platform"/>
            <consortium name="The Broad Institute Genome Sequencing Center for Infectious Disease"/>
            <person name="Wu L."/>
            <person name="Ma J."/>
        </authorList>
    </citation>
    <scope>NUCLEOTIDE SEQUENCE [LARGE SCALE GENOMIC DNA]</scope>
    <source>
        <strain evidence="3">JCM 17986</strain>
    </source>
</reference>
<dbReference type="SUPFAM" id="SSF53328">
    <property type="entry name" value="Formyltransferase"/>
    <property type="match status" value="1"/>
</dbReference>
<dbReference type="Gene3D" id="3.40.50.12230">
    <property type="match status" value="1"/>
</dbReference>
<gene>
    <name evidence="2" type="ORF">GCM10023205_27840</name>
</gene>
<dbReference type="Gene3D" id="3.90.226.10">
    <property type="entry name" value="2-enoyl-CoA Hydratase, Chain A, domain 1"/>
    <property type="match status" value="1"/>
</dbReference>
<dbReference type="PANTHER" id="PTHR43388">
    <property type="entry name" value="HYDROGENASE MATURATION FACTOR HOXX"/>
    <property type="match status" value="1"/>
</dbReference>
<accession>A0ABP9H6W2</accession>
<proteinExistence type="predicted"/>
<evidence type="ECO:0000313" key="3">
    <source>
        <dbReference type="Proteomes" id="UP001500466"/>
    </source>
</evidence>
<protein>
    <submittedName>
        <fullName evidence="2">Hydrogenase maturation protein</fullName>
    </submittedName>
</protein>
<dbReference type="Proteomes" id="UP001500466">
    <property type="component" value="Unassembled WGS sequence"/>
</dbReference>
<evidence type="ECO:0000313" key="2">
    <source>
        <dbReference type="EMBL" id="GAA4962483.1"/>
    </source>
</evidence>
<dbReference type="InterPro" id="IPR001753">
    <property type="entry name" value="Enoyl-CoA_hydra/iso"/>
</dbReference>
<dbReference type="CDD" id="cd06558">
    <property type="entry name" value="crotonase-like"/>
    <property type="match status" value="1"/>
</dbReference>
<dbReference type="InterPro" id="IPR009188">
    <property type="entry name" value="NiFe-hyd_mat_HypX/HoxX"/>
</dbReference>
<dbReference type="PANTHER" id="PTHR43388:SF1">
    <property type="entry name" value="HYDROGENASE MATURATION FACTOR HOXX"/>
    <property type="match status" value="1"/>
</dbReference>
<evidence type="ECO:0000259" key="1">
    <source>
        <dbReference type="Pfam" id="PF02911"/>
    </source>
</evidence>
<dbReference type="InterPro" id="IPR005793">
    <property type="entry name" value="Formyl_trans_C"/>
</dbReference>
<dbReference type="Pfam" id="PF02911">
    <property type="entry name" value="Formyl_trans_C"/>
    <property type="match status" value="1"/>
</dbReference>
<dbReference type="InterPro" id="IPR047180">
    <property type="entry name" value="HoxX-like"/>
</dbReference>